<dbReference type="AlphaFoldDB" id="A0A1I8EVE8"/>
<keyword evidence="1" id="KW-0732">Signal</keyword>
<organism evidence="2">
    <name type="scientific">Wuchereria bancrofti</name>
    <dbReference type="NCBI Taxonomy" id="6293"/>
    <lineage>
        <taxon>Eukaryota</taxon>
        <taxon>Metazoa</taxon>
        <taxon>Ecdysozoa</taxon>
        <taxon>Nematoda</taxon>
        <taxon>Chromadorea</taxon>
        <taxon>Rhabditida</taxon>
        <taxon>Spirurina</taxon>
        <taxon>Spiruromorpha</taxon>
        <taxon>Filarioidea</taxon>
        <taxon>Onchocercidae</taxon>
        <taxon>Wuchereria</taxon>
    </lineage>
</organism>
<evidence type="ECO:0000256" key="1">
    <source>
        <dbReference type="SAM" id="SignalP"/>
    </source>
</evidence>
<evidence type="ECO:0008006" key="3">
    <source>
        <dbReference type="Google" id="ProtNLM"/>
    </source>
</evidence>
<proteinExistence type="predicted"/>
<dbReference type="WBParaSite" id="maker-PairedContig_5379-snap-gene-2.36-mRNA-1">
    <property type="protein sequence ID" value="maker-PairedContig_5379-snap-gene-2.36-mRNA-1"/>
    <property type="gene ID" value="maker-PairedContig_5379-snap-gene-2.36"/>
</dbReference>
<feature type="signal peptide" evidence="1">
    <location>
        <begin position="1"/>
        <end position="16"/>
    </location>
</feature>
<protein>
    <recommendedName>
        <fullName evidence="3">Secreted protein</fullName>
    </recommendedName>
</protein>
<evidence type="ECO:0000313" key="2">
    <source>
        <dbReference type="WBParaSite" id="maker-PairedContig_5379-snap-gene-2.36-mRNA-1"/>
    </source>
</evidence>
<sequence length="68" mass="7731">MKKALFLLVTPSFVSGKLFCPADFSPEIHSSFVVKYYVLVYGDDDCGCTVFKIDPQFKLIPFKFAWGK</sequence>
<accession>A0A1I8EVE8</accession>
<reference evidence="2" key="1">
    <citation type="submission" date="2016-11" db="UniProtKB">
        <authorList>
            <consortium name="WormBaseParasite"/>
        </authorList>
    </citation>
    <scope>IDENTIFICATION</scope>
    <source>
        <strain evidence="2">pt0022</strain>
    </source>
</reference>
<name>A0A1I8EVE8_WUCBA</name>
<feature type="chain" id="PRO_5009318398" description="Secreted protein" evidence="1">
    <location>
        <begin position="17"/>
        <end position="68"/>
    </location>
</feature>